<gene>
    <name evidence="3" type="ORF">DCHRY22_LOCUS8929</name>
</gene>
<evidence type="ECO:0000256" key="1">
    <source>
        <dbReference type="SAM" id="MobiDB-lite"/>
    </source>
</evidence>
<dbReference type="PANTHER" id="PTHR10773:SF19">
    <property type="match status" value="1"/>
</dbReference>
<dbReference type="OrthoDB" id="6611988at2759"/>
<dbReference type="AlphaFoldDB" id="A0A8J2VWI1"/>
<feature type="domain" description="DUF7869" evidence="2">
    <location>
        <begin position="464"/>
        <end position="597"/>
    </location>
</feature>
<evidence type="ECO:0000313" key="3">
    <source>
        <dbReference type="EMBL" id="CAG9569545.1"/>
    </source>
</evidence>
<feature type="compositionally biased region" description="Low complexity" evidence="1">
    <location>
        <begin position="41"/>
        <end position="52"/>
    </location>
</feature>
<evidence type="ECO:0000313" key="4">
    <source>
        <dbReference type="Proteomes" id="UP000789524"/>
    </source>
</evidence>
<comment type="caution">
    <text evidence="3">The sequence shown here is derived from an EMBL/GenBank/DDBJ whole genome shotgun (WGS) entry which is preliminary data.</text>
</comment>
<dbReference type="EMBL" id="CAKASE010000063">
    <property type="protein sequence ID" value="CAG9569545.1"/>
    <property type="molecule type" value="Genomic_DNA"/>
</dbReference>
<proteinExistence type="predicted"/>
<organism evidence="3 4">
    <name type="scientific">Danaus chrysippus</name>
    <name type="common">African queen</name>
    <dbReference type="NCBI Taxonomy" id="151541"/>
    <lineage>
        <taxon>Eukaryota</taxon>
        <taxon>Metazoa</taxon>
        <taxon>Ecdysozoa</taxon>
        <taxon>Arthropoda</taxon>
        <taxon>Hexapoda</taxon>
        <taxon>Insecta</taxon>
        <taxon>Pterygota</taxon>
        <taxon>Neoptera</taxon>
        <taxon>Endopterygota</taxon>
        <taxon>Lepidoptera</taxon>
        <taxon>Glossata</taxon>
        <taxon>Ditrysia</taxon>
        <taxon>Papilionoidea</taxon>
        <taxon>Nymphalidae</taxon>
        <taxon>Danainae</taxon>
        <taxon>Danaini</taxon>
        <taxon>Danaina</taxon>
        <taxon>Danaus</taxon>
        <taxon>Anosia</taxon>
    </lineage>
</organism>
<sequence>MLSRGKLLVNKALDMSTEDNNEDITAQGNEEPSRAQPLEKLSSPLSNNLTSPDRLEEYSSPILDLLANLSPFKSPDYISGSSEYGDDIIVAGGKKMRLPNGKSRRTIIEESTSEGENTAKSPVFIPCSDDDTVSINDKVPKKGRPKKGRKLKYGGLSRMERKKNRHSNKPFHNYKNIEVQPKVFIDYKCNCKTKCWEKIDSNNRQKIFETFYKLENYNTPNMYIAASVKEADVKRRMTNSNMKKKFSRKYLLDKVEVCRNLYVKTLGVSTKRVNTALAKLRSQDCLDRRGSKSGGWNKCSDELVSQVICHINSLPKYKSHYRRSECETEYLKSDLTLDKMYDLYCEHVGEAEKVSKAMYTKLFYTNFNLKRAPLKKDTCNKCDTLQAKLTHCKTTEEKTAIDTEREEHCRKWEQARHVMKTDFILATQCKELECLTFDLQKTLPMPKIPTGIIYYKRQLWLYNMGIYSAKTNSSGCFVWIEGMAGKGAQEVGSCLLKYLGEHISEDVEELILWSDSCGGQNRNIKLILMLKAFLHCHPTLKKITQKFLIPGHSYLPNDRDFSHIESAIKKYPRLYTPDDYIQVIKDCKKKNPLKVTLMAKSDFLGTSKVEKMIINRKRGINKECINWLQTREIYIERDSPNSIYFKTDFFGNSVEVNVGRAPVRGRPGLILMEHLVPLWPSGKPVSPAKLADIQSILHLIPQDAQSFYHGLNCDNTIEDDIDGLDTVDFEIQFDDNVE</sequence>
<accession>A0A8J2VWI1</accession>
<protein>
    <submittedName>
        <fullName evidence="3">(African queen) hypothetical protein</fullName>
    </submittedName>
</protein>
<dbReference type="Proteomes" id="UP000789524">
    <property type="component" value="Unassembled WGS sequence"/>
</dbReference>
<dbReference type="InterPro" id="IPR057191">
    <property type="entry name" value="DUF7869"/>
</dbReference>
<evidence type="ECO:0000259" key="2">
    <source>
        <dbReference type="Pfam" id="PF25273"/>
    </source>
</evidence>
<feature type="region of interest" description="Disordered" evidence="1">
    <location>
        <begin position="13"/>
        <end position="53"/>
    </location>
</feature>
<name>A0A8J2VWI1_9NEOP</name>
<reference evidence="3" key="1">
    <citation type="submission" date="2021-09" db="EMBL/GenBank/DDBJ databases">
        <authorList>
            <person name="Martin H S."/>
        </authorList>
    </citation>
    <scope>NUCLEOTIDE SEQUENCE</scope>
</reference>
<dbReference type="Pfam" id="PF25273">
    <property type="entry name" value="DUF7869"/>
    <property type="match status" value="1"/>
</dbReference>
<keyword evidence="4" id="KW-1185">Reference proteome</keyword>
<dbReference type="PANTHER" id="PTHR10773">
    <property type="entry name" value="DNA-DIRECTED RNA POLYMERASES I, II, AND III SUBUNIT RPABC2"/>
    <property type="match status" value="1"/>
</dbReference>